<keyword evidence="3" id="KW-0068">Autocatalytic cleavage</keyword>
<keyword evidence="6" id="KW-0456">Lyase</keyword>
<keyword evidence="8" id="KW-0670">Pyruvate</keyword>
<evidence type="ECO:0000256" key="6">
    <source>
        <dbReference type="ARBA" id="ARBA00023239"/>
    </source>
</evidence>
<dbReference type="GO" id="GO:0008295">
    <property type="term" value="P:spermidine biosynthetic process"/>
    <property type="evidence" value="ECO:0007669"/>
    <property type="project" value="InterPro"/>
</dbReference>
<dbReference type="Gene3D" id="3.60.90.10">
    <property type="entry name" value="S-adenosylmethionine decarboxylase"/>
    <property type="match status" value="1"/>
</dbReference>
<dbReference type="Pfam" id="PF02675">
    <property type="entry name" value="AdoMet_dc"/>
    <property type="match status" value="1"/>
</dbReference>
<evidence type="ECO:0000256" key="2">
    <source>
        <dbReference type="ARBA" id="ARBA00022793"/>
    </source>
</evidence>
<evidence type="ECO:0000256" key="5">
    <source>
        <dbReference type="ARBA" id="ARBA00023145"/>
    </source>
</evidence>
<proteinExistence type="predicted"/>
<name>A0A075HP63_9EURY</name>
<dbReference type="GO" id="GO:0005829">
    <property type="term" value="C:cytosol"/>
    <property type="evidence" value="ECO:0007669"/>
    <property type="project" value="TreeGrafter"/>
</dbReference>
<dbReference type="AlphaFoldDB" id="A0A075HP63"/>
<evidence type="ECO:0000313" key="9">
    <source>
        <dbReference type="EMBL" id="AIF15743.1"/>
    </source>
</evidence>
<accession>A0A075HP63</accession>
<dbReference type="PANTHER" id="PTHR33866:SF2">
    <property type="entry name" value="S-ADENOSYLMETHIONINE DECARBOXYLASE PROENZYME"/>
    <property type="match status" value="1"/>
</dbReference>
<sequence>MACRLVTLKSANRCRPRMSGSTARGGHVVLDYTGYSPPVDEDGAWMLQVLRDCVNRAGIREVHAHVAQFDGGESPPGFAAVVLIDESHVSAHCYSESGLLAIDIFTCGDSDPGPLADEIHSMVVEAVPGLELSGRERLDRF</sequence>
<dbReference type="InterPro" id="IPR016067">
    <property type="entry name" value="S-AdoMet_deCO2ase_core"/>
</dbReference>
<organism evidence="9">
    <name type="scientific">uncultured marine group II/III euryarchaeote KM3_71_C12</name>
    <dbReference type="NCBI Taxonomy" id="1456493"/>
    <lineage>
        <taxon>Archaea</taxon>
        <taxon>Methanobacteriati</taxon>
        <taxon>Methanobacteriota</taxon>
        <taxon>environmental samples</taxon>
    </lineage>
</organism>
<dbReference type="EMBL" id="KF901035">
    <property type="protein sequence ID" value="AIF15743.1"/>
    <property type="molecule type" value="Genomic_DNA"/>
</dbReference>
<comment type="cofactor">
    <cofactor evidence="1">
        <name>pyruvate</name>
        <dbReference type="ChEBI" id="CHEBI:15361"/>
    </cofactor>
</comment>
<evidence type="ECO:0000256" key="1">
    <source>
        <dbReference type="ARBA" id="ARBA00001928"/>
    </source>
</evidence>
<evidence type="ECO:0000256" key="7">
    <source>
        <dbReference type="ARBA" id="ARBA00023270"/>
    </source>
</evidence>
<protein>
    <submittedName>
        <fullName evidence="9">S-adenosylmethionine decarboxylase</fullName>
    </submittedName>
</protein>
<evidence type="ECO:0000256" key="4">
    <source>
        <dbReference type="ARBA" id="ARBA00023115"/>
    </source>
</evidence>
<keyword evidence="4" id="KW-0620">Polyamine biosynthesis</keyword>
<dbReference type="SUPFAM" id="SSF56276">
    <property type="entry name" value="S-adenosylmethionine decarboxylase"/>
    <property type="match status" value="1"/>
</dbReference>
<dbReference type="PANTHER" id="PTHR33866">
    <property type="entry name" value="S-ADENOSYLMETHIONINE DECARBOXYLASE PROENZYME"/>
    <property type="match status" value="1"/>
</dbReference>
<evidence type="ECO:0000256" key="3">
    <source>
        <dbReference type="ARBA" id="ARBA00022813"/>
    </source>
</evidence>
<dbReference type="GO" id="GO:0004014">
    <property type="term" value="F:adenosylmethionine decarboxylase activity"/>
    <property type="evidence" value="ECO:0007669"/>
    <property type="project" value="InterPro"/>
</dbReference>
<evidence type="ECO:0000256" key="8">
    <source>
        <dbReference type="ARBA" id="ARBA00023317"/>
    </source>
</evidence>
<keyword evidence="2" id="KW-0210">Decarboxylase</keyword>
<dbReference type="InterPro" id="IPR003826">
    <property type="entry name" value="AdoMetDC_fam_prok"/>
</dbReference>
<keyword evidence="7" id="KW-0704">Schiff base</keyword>
<keyword evidence="5" id="KW-0865">Zymogen</keyword>
<reference evidence="9" key="1">
    <citation type="journal article" date="2014" name="Genome Biol. Evol.">
        <title>Pangenome evidence for extensive interdomain horizontal transfer affecting lineage core and shell genes in uncultured planktonic thaumarchaeota and euryarchaeota.</title>
        <authorList>
            <person name="Deschamps P."/>
            <person name="Zivanovic Y."/>
            <person name="Moreira D."/>
            <person name="Rodriguez-Valera F."/>
            <person name="Lopez-Garcia P."/>
        </authorList>
    </citation>
    <scope>NUCLEOTIDE SEQUENCE</scope>
</reference>